<dbReference type="PIRSF" id="PIRSF001013">
    <property type="entry name" value="Barnase"/>
    <property type="match status" value="1"/>
</dbReference>
<feature type="transmembrane region" description="Helical" evidence="9">
    <location>
        <begin position="6"/>
        <end position="26"/>
    </location>
</feature>
<dbReference type="PRINTS" id="PR00117">
    <property type="entry name" value="BARNASE"/>
</dbReference>
<evidence type="ECO:0000256" key="3">
    <source>
        <dbReference type="ARBA" id="ARBA00022214"/>
    </source>
</evidence>
<organism evidence="10 11">
    <name type="scientific">Elizabethkingia argenteiflava</name>
    <dbReference type="NCBI Taxonomy" id="2681556"/>
    <lineage>
        <taxon>Bacteria</taxon>
        <taxon>Pseudomonadati</taxon>
        <taxon>Bacteroidota</taxon>
        <taxon>Flavobacteriia</taxon>
        <taxon>Flavobacteriales</taxon>
        <taxon>Weeksellaceae</taxon>
        <taxon>Elizabethkingia</taxon>
    </lineage>
</organism>
<dbReference type="GO" id="GO:0004521">
    <property type="term" value="F:RNA endonuclease activity"/>
    <property type="evidence" value="ECO:0007669"/>
    <property type="project" value="UniProtKB-UniRule"/>
</dbReference>
<evidence type="ECO:0000256" key="6">
    <source>
        <dbReference type="ARBA" id="ARBA00022801"/>
    </source>
</evidence>
<keyword evidence="5 7" id="KW-0540">Nuclease</keyword>
<keyword evidence="9" id="KW-0472">Membrane</keyword>
<gene>
    <name evidence="10" type="ORF">GNY06_08585</name>
</gene>
<evidence type="ECO:0000256" key="8">
    <source>
        <dbReference type="PIRSR" id="PIRSR001013-1"/>
    </source>
</evidence>
<reference evidence="10 11" key="1">
    <citation type="submission" date="2019-11" db="EMBL/GenBank/DDBJ databases">
        <title>Characterization of Elizabethkingia argenteiflava sp. nov., isolated from inner surface of Soybean Pods.</title>
        <authorList>
            <person name="Mo S."/>
        </authorList>
    </citation>
    <scope>NUCLEOTIDE SEQUENCE [LARGE SCALE GENOMIC DNA]</scope>
    <source>
        <strain evidence="10 11">YB22</strain>
    </source>
</reference>
<evidence type="ECO:0000313" key="11">
    <source>
        <dbReference type="Proteomes" id="UP000553459"/>
    </source>
</evidence>
<accession>A0A845PW86</accession>
<dbReference type="EMBL" id="JAAABJ010000534">
    <property type="protein sequence ID" value="NAW51433.1"/>
    <property type="molecule type" value="Genomic_DNA"/>
</dbReference>
<feature type="active site" description="Proton acceptor" evidence="8">
    <location>
        <position position="124"/>
    </location>
</feature>
<feature type="active site" description="Proton donor" evidence="8">
    <location>
        <position position="153"/>
    </location>
</feature>
<keyword evidence="4 7" id="KW-0964">Secreted</keyword>
<dbReference type="InterPro" id="IPR016191">
    <property type="entry name" value="Ribonuclease/ribotoxin"/>
</dbReference>
<keyword evidence="6 7" id="KW-0378">Hydrolase</keyword>
<evidence type="ECO:0000256" key="2">
    <source>
        <dbReference type="ARBA" id="ARBA00009006"/>
    </source>
</evidence>
<dbReference type="GO" id="GO:0016787">
    <property type="term" value="F:hydrolase activity"/>
    <property type="evidence" value="ECO:0007669"/>
    <property type="project" value="UniProtKB-KW"/>
</dbReference>
<sequence length="160" mass="18254">MNSKFFKIILLFYLAFTAGMVVMYVMSSKESREKNNIIKPSTAIPIKAKADITELTSEKVVIDYVKKNKKLPNYYITKAEAVQKGWIPSRGNLCDVLPGRAIGGDHFGNREGKLPKQQGRKYFEADVNYSCGRREADRLVFSDDGLVFISKNHYKTFEEK</sequence>
<evidence type="ECO:0000313" key="10">
    <source>
        <dbReference type="EMBL" id="NAW51433.1"/>
    </source>
</evidence>
<evidence type="ECO:0000256" key="5">
    <source>
        <dbReference type="ARBA" id="ARBA00022722"/>
    </source>
</evidence>
<dbReference type="Proteomes" id="UP000553459">
    <property type="component" value="Unassembled WGS sequence"/>
</dbReference>
<dbReference type="Pfam" id="PF00545">
    <property type="entry name" value="Ribonuclease"/>
    <property type="match status" value="1"/>
</dbReference>
<dbReference type="RefSeq" id="WP_166519712.1">
    <property type="nucleotide sequence ID" value="NZ_JAAABJ010000534.1"/>
</dbReference>
<dbReference type="InterPro" id="IPR000026">
    <property type="entry name" value="N1-like"/>
</dbReference>
<evidence type="ECO:0000256" key="7">
    <source>
        <dbReference type="PIRNR" id="PIRNR001013"/>
    </source>
</evidence>
<keyword evidence="9" id="KW-0812">Transmembrane</keyword>
<proteinExistence type="inferred from homology"/>
<comment type="subcellular location">
    <subcellularLocation>
        <location evidence="1 7">Secreted</location>
    </subcellularLocation>
</comment>
<name>A0A845PW86_9FLAO</name>
<keyword evidence="7" id="KW-0255">Endonuclease</keyword>
<dbReference type="SUPFAM" id="SSF53933">
    <property type="entry name" value="Microbial ribonucleases"/>
    <property type="match status" value="1"/>
</dbReference>
<keyword evidence="9" id="KW-1133">Transmembrane helix</keyword>
<comment type="similarity">
    <text evidence="2 7">Belongs to the ribonuclease N1/T1 family.</text>
</comment>
<keyword evidence="11" id="KW-1185">Reference proteome</keyword>
<dbReference type="AlphaFoldDB" id="A0A845PW86"/>
<dbReference type="GO" id="GO:0005576">
    <property type="term" value="C:extracellular region"/>
    <property type="evidence" value="ECO:0007669"/>
    <property type="project" value="UniProtKB-SubCell"/>
</dbReference>
<dbReference type="GO" id="GO:0003723">
    <property type="term" value="F:RNA binding"/>
    <property type="evidence" value="ECO:0007669"/>
    <property type="project" value="UniProtKB-UniRule"/>
</dbReference>
<evidence type="ECO:0000256" key="9">
    <source>
        <dbReference type="SAM" id="Phobius"/>
    </source>
</evidence>
<evidence type="ECO:0000256" key="4">
    <source>
        <dbReference type="ARBA" id="ARBA00022525"/>
    </source>
</evidence>
<comment type="caution">
    <text evidence="10">The sequence shown here is derived from an EMBL/GenBank/DDBJ whole genome shotgun (WGS) entry which is preliminary data.</text>
</comment>
<protein>
    <recommendedName>
        <fullName evidence="3 7">Ribonuclease</fullName>
        <ecNumber evidence="7">3.1.27.-</ecNumber>
    </recommendedName>
</protein>
<dbReference type="Gene3D" id="3.10.450.30">
    <property type="entry name" value="Microbial ribonucleases"/>
    <property type="match status" value="1"/>
</dbReference>
<dbReference type="EC" id="3.1.27.-" evidence="7"/>
<dbReference type="InterPro" id="IPR001887">
    <property type="entry name" value="Barnase"/>
</dbReference>
<evidence type="ECO:0000256" key="1">
    <source>
        <dbReference type="ARBA" id="ARBA00004613"/>
    </source>
</evidence>